<evidence type="ECO:0000313" key="3">
    <source>
        <dbReference type="EMBL" id="QMS84770.1"/>
    </source>
</evidence>
<feature type="domain" description="GGDEF" evidence="2">
    <location>
        <begin position="35"/>
        <end position="163"/>
    </location>
</feature>
<sequence length="434" mass="50956">MVFEMDFNYNMYIDDLTGLPNLKGLYREYQNQDLTGMHFIYVDIDDFNRMNIIFGIDTVEDMLVSLAGVLQDYCGKSSVYRVGNDQFMLVTTSQYICEPSELQRILKTPFKHHHIQYVINASVCVIDYDEFKGDSLYDILKLAHITIDLTKSMGRNTLIYATKEHKERYRRIKEIEHHIYEAHDSGDFFAKYRPFVDTFNGEVIGFEAVSRWILNGELLKPHDYLEIAEWTGIIYDLEMKIFDDAIRFYRSLQDRKDIKLSKRFKAGVNLSLHTLLRIEIKDIMNILTTYEVSARDVIIEIRENYITDHNAYKKVQNLYELGFVMVLDHYSNTTSSLSYLADLKVDVLKLSETLLEEVNKSEEYIHMMAVYKFFVDISKKFDLSVVSTGVENKKDLDLIRELGVNIATGNYFCRAVVEDEFVDYLKTAKKRKWR</sequence>
<reference evidence="3 4" key="1">
    <citation type="submission" date="2020-02" db="EMBL/GenBank/DDBJ databases">
        <authorList>
            <person name="Zheng R.K."/>
            <person name="Sun C.M."/>
        </authorList>
    </citation>
    <scope>NUCLEOTIDE SEQUENCE [LARGE SCALE GENOMIC DNA]</scope>
    <source>
        <strain evidence="4">zrk13</strain>
    </source>
</reference>
<dbReference type="SMART" id="SM00052">
    <property type="entry name" value="EAL"/>
    <property type="match status" value="1"/>
</dbReference>
<dbReference type="CDD" id="cd01948">
    <property type="entry name" value="EAL"/>
    <property type="match status" value="1"/>
</dbReference>
<evidence type="ECO:0000259" key="1">
    <source>
        <dbReference type="PROSITE" id="PS50883"/>
    </source>
</evidence>
<dbReference type="Proteomes" id="UP000514720">
    <property type="component" value="Chromosome"/>
</dbReference>
<dbReference type="InterPro" id="IPR001633">
    <property type="entry name" value="EAL_dom"/>
</dbReference>
<dbReference type="Gene3D" id="3.30.70.270">
    <property type="match status" value="1"/>
</dbReference>
<dbReference type="PANTHER" id="PTHR33121">
    <property type="entry name" value="CYCLIC DI-GMP PHOSPHODIESTERASE PDEF"/>
    <property type="match status" value="1"/>
</dbReference>
<organism evidence="3 4">
    <name type="scientific">Candidatus Xianfuyuplasma coldseepsis</name>
    <dbReference type="NCBI Taxonomy" id="2782163"/>
    <lineage>
        <taxon>Bacteria</taxon>
        <taxon>Bacillati</taxon>
        <taxon>Mycoplasmatota</taxon>
        <taxon>Mollicutes</taxon>
        <taxon>Candidatus Izemoplasmatales</taxon>
        <taxon>Candidatus Izemoplasmataceae</taxon>
        <taxon>Candidatus Xianfuyuplasma</taxon>
    </lineage>
</organism>
<keyword evidence="4" id="KW-1185">Reference proteome</keyword>
<dbReference type="AlphaFoldDB" id="A0A7L7KPQ6"/>
<dbReference type="PANTHER" id="PTHR33121:SF70">
    <property type="entry name" value="SIGNALING PROTEIN YKOW"/>
    <property type="match status" value="1"/>
</dbReference>
<dbReference type="SUPFAM" id="SSF141868">
    <property type="entry name" value="EAL domain-like"/>
    <property type="match status" value="1"/>
</dbReference>
<dbReference type="RefSeq" id="WP_258878391.1">
    <property type="nucleotide sequence ID" value="NZ_CP048914.1"/>
</dbReference>
<dbReference type="SMART" id="SM00267">
    <property type="entry name" value="GGDEF"/>
    <property type="match status" value="1"/>
</dbReference>
<name>A0A7L7KPQ6_9MOLU</name>
<feature type="domain" description="EAL" evidence="1">
    <location>
        <begin position="172"/>
        <end position="429"/>
    </location>
</feature>
<dbReference type="PROSITE" id="PS50883">
    <property type="entry name" value="EAL"/>
    <property type="match status" value="1"/>
</dbReference>
<dbReference type="Pfam" id="PF00563">
    <property type="entry name" value="EAL"/>
    <property type="match status" value="1"/>
</dbReference>
<dbReference type="KEGG" id="xcl:G4Z02_03035"/>
<dbReference type="GO" id="GO:0071111">
    <property type="term" value="F:cyclic-guanylate-specific phosphodiesterase activity"/>
    <property type="evidence" value="ECO:0007669"/>
    <property type="project" value="InterPro"/>
</dbReference>
<evidence type="ECO:0000259" key="2">
    <source>
        <dbReference type="PROSITE" id="PS50887"/>
    </source>
</evidence>
<dbReference type="InterPro" id="IPR000160">
    <property type="entry name" value="GGDEF_dom"/>
</dbReference>
<dbReference type="InterPro" id="IPR043128">
    <property type="entry name" value="Rev_trsase/Diguanyl_cyclase"/>
</dbReference>
<dbReference type="EMBL" id="CP048914">
    <property type="protein sequence ID" value="QMS84770.1"/>
    <property type="molecule type" value="Genomic_DNA"/>
</dbReference>
<dbReference type="Gene3D" id="3.20.20.450">
    <property type="entry name" value="EAL domain"/>
    <property type="match status" value="1"/>
</dbReference>
<dbReference type="Pfam" id="PF00990">
    <property type="entry name" value="GGDEF"/>
    <property type="match status" value="1"/>
</dbReference>
<gene>
    <name evidence="3" type="ORF">G4Z02_03035</name>
</gene>
<proteinExistence type="predicted"/>
<dbReference type="SUPFAM" id="SSF55073">
    <property type="entry name" value="Nucleotide cyclase"/>
    <property type="match status" value="1"/>
</dbReference>
<dbReference type="InterPro" id="IPR029787">
    <property type="entry name" value="Nucleotide_cyclase"/>
</dbReference>
<evidence type="ECO:0000313" key="4">
    <source>
        <dbReference type="Proteomes" id="UP000514720"/>
    </source>
</evidence>
<protein>
    <submittedName>
        <fullName evidence="3">EAL domain-containing protein</fullName>
    </submittedName>
</protein>
<dbReference type="InterPro" id="IPR035919">
    <property type="entry name" value="EAL_sf"/>
</dbReference>
<dbReference type="PROSITE" id="PS50887">
    <property type="entry name" value="GGDEF"/>
    <property type="match status" value="1"/>
</dbReference>
<accession>A0A7L7KPQ6</accession>
<dbReference type="InterPro" id="IPR050706">
    <property type="entry name" value="Cyclic-di-GMP_PDE-like"/>
</dbReference>